<protein>
    <submittedName>
        <fullName evidence="4">28S ribosomal protein S11, mitochondrial</fullName>
    </submittedName>
</protein>
<dbReference type="GO" id="GO:0005840">
    <property type="term" value="C:ribosome"/>
    <property type="evidence" value="ECO:0007669"/>
    <property type="project" value="UniProtKB-KW"/>
</dbReference>
<dbReference type="GO" id="GO:1990904">
    <property type="term" value="C:ribonucleoprotein complex"/>
    <property type="evidence" value="ECO:0007669"/>
    <property type="project" value="UniProtKB-KW"/>
</dbReference>
<dbReference type="STRING" id="6265.A0A0B2VHD6"/>
<keyword evidence="2 4" id="KW-0689">Ribosomal protein</keyword>
<evidence type="ECO:0000313" key="4">
    <source>
        <dbReference type="EMBL" id="KHN80892.1"/>
    </source>
</evidence>
<organism evidence="4 5">
    <name type="scientific">Toxocara canis</name>
    <name type="common">Canine roundworm</name>
    <dbReference type="NCBI Taxonomy" id="6265"/>
    <lineage>
        <taxon>Eukaryota</taxon>
        <taxon>Metazoa</taxon>
        <taxon>Ecdysozoa</taxon>
        <taxon>Nematoda</taxon>
        <taxon>Chromadorea</taxon>
        <taxon>Rhabditida</taxon>
        <taxon>Spirurina</taxon>
        <taxon>Ascaridomorpha</taxon>
        <taxon>Ascaridoidea</taxon>
        <taxon>Toxocaridae</taxon>
        <taxon>Toxocara</taxon>
    </lineage>
</organism>
<dbReference type="PANTHER" id="PTHR11759">
    <property type="entry name" value="40S RIBOSOMAL PROTEIN S14/30S RIBOSOMAL PROTEIN S11"/>
    <property type="match status" value="1"/>
</dbReference>
<comment type="similarity">
    <text evidence="1">Belongs to the universal ribosomal protein uS11 family.</text>
</comment>
<dbReference type="Pfam" id="PF00411">
    <property type="entry name" value="Ribosomal_S11"/>
    <property type="match status" value="1"/>
</dbReference>
<dbReference type="SUPFAM" id="SSF53137">
    <property type="entry name" value="Translational machinery components"/>
    <property type="match status" value="1"/>
</dbReference>
<comment type="caution">
    <text evidence="4">The sequence shown here is derived from an EMBL/GenBank/DDBJ whole genome shotgun (WGS) entry which is preliminary data.</text>
</comment>
<dbReference type="AlphaFoldDB" id="A0A0B2VHD6"/>
<dbReference type="InterPro" id="IPR036967">
    <property type="entry name" value="Ribosomal_uS11_sf"/>
</dbReference>
<sequence length="265" mass="29415">MALPLVSLAFVAEMRGKFRDGREHFLMDVVISFIEGTKERAEGERCSGGLADRMALRKLFGPLSRMCISETLIVPRRTNLFHQRGLRTCTKLHDSIRDTQRLGVKITRSEQPILEGTVGEIGTLISVDTSNVDRRLPTAETMKHLYNGVAFDELPIVYIKASKNNTLVTVTDHKYNIITYTSCRLEGFKNARKKTTIAGQTTGVAAGQRLVRRGIRTVRVVVKGLGPGRMTCVKGMTVAGVQVVSITDNTPLPELGPRPRKIRRV</sequence>
<evidence type="ECO:0000256" key="2">
    <source>
        <dbReference type="ARBA" id="ARBA00022980"/>
    </source>
</evidence>
<accession>A0A0B2VHD6</accession>
<dbReference type="Proteomes" id="UP000031036">
    <property type="component" value="Unassembled WGS sequence"/>
</dbReference>
<dbReference type="InterPro" id="IPR001971">
    <property type="entry name" value="Ribosomal_uS11"/>
</dbReference>
<dbReference type="HAMAP" id="MF_01310">
    <property type="entry name" value="Ribosomal_uS11"/>
    <property type="match status" value="1"/>
</dbReference>
<keyword evidence="3" id="KW-0687">Ribonucleoprotein</keyword>
<evidence type="ECO:0000256" key="3">
    <source>
        <dbReference type="ARBA" id="ARBA00023274"/>
    </source>
</evidence>
<dbReference type="Gene3D" id="3.30.420.80">
    <property type="entry name" value="Ribosomal protein S11"/>
    <property type="match status" value="1"/>
</dbReference>
<evidence type="ECO:0000256" key="1">
    <source>
        <dbReference type="ARBA" id="ARBA00006194"/>
    </source>
</evidence>
<evidence type="ECO:0000313" key="5">
    <source>
        <dbReference type="Proteomes" id="UP000031036"/>
    </source>
</evidence>
<dbReference type="FunFam" id="3.30.420.80:FF:000016">
    <property type="entry name" value="Mitochondrial Ribosomal Protein, Small"/>
    <property type="match status" value="1"/>
</dbReference>
<dbReference type="EMBL" id="JPKZ01001646">
    <property type="protein sequence ID" value="KHN80892.1"/>
    <property type="molecule type" value="Genomic_DNA"/>
</dbReference>
<dbReference type="GO" id="GO:0006412">
    <property type="term" value="P:translation"/>
    <property type="evidence" value="ECO:0007669"/>
    <property type="project" value="InterPro"/>
</dbReference>
<dbReference type="GO" id="GO:0003735">
    <property type="term" value="F:structural constituent of ribosome"/>
    <property type="evidence" value="ECO:0007669"/>
    <property type="project" value="InterPro"/>
</dbReference>
<name>A0A0B2VHD6_TOXCA</name>
<dbReference type="OMA" id="QFDGVAY"/>
<reference evidence="4 5" key="1">
    <citation type="submission" date="2014-11" db="EMBL/GenBank/DDBJ databases">
        <title>Genetic blueprint of the zoonotic pathogen Toxocara canis.</title>
        <authorList>
            <person name="Zhu X.-Q."/>
            <person name="Korhonen P.K."/>
            <person name="Cai H."/>
            <person name="Young N.D."/>
            <person name="Nejsum P."/>
            <person name="von Samson-Himmelstjerna G."/>
            <person name="Boag P.R."/>
            <person name="Tan P."/>
            <person name="Li Q."/>
            <person name="Min J."/>
            <person name="Yang Y."/>
            <person name="Wang X."/>
            <person name="Fang X."/>
            <person name="Hall R.S."/>
            <person name="Hofmann A."/>
            <person name="Sternberg P.W."/>
            <person name="Jex A.R."/>
            <person name="Gasser R.B."/>
        </authorList>
    </citation>
    <scope>NUCLEOTIDE SEQUENCE [LARGE SCALE GENOMIC DNA]</scope>
    <source>
        <strain evidence="4">PN_DK_2014</strain>
    </source>
</reference>
<gene>
    <name evidence="4" type="primary">MRPS11</name>
    <name evidence="4" type="ORF">Tcan_05499</name>
</gene>
<keyword evidence="5" id="KW-1185">Reference proteome</keyword>
<proteinExistence type="inferred from homology"/>
<dbReference type="OrthoDB" id="1654884at2759"/>